<evidence type="ECO:0000313" key="2">
    <source>
        <dbReference type="EMBL" id="KAJ9483088.1"/>
    </source>
</evidence>
<comment type="caution">
    <text evidence="2">The sequence shown here is derived from an EMBL/GenBank/DDBJ whole genome shotgun (WGS) entry which is preliminary data.</text>
</comment>
<proteinExistence type="predicted"/>
<gene>
    <name evidence="2" type="ORF">VN97_g10323</name>
</gene>
<keyword evidence="3" id="KW-1185">Reference proteome</keyword>
<organism evidence="2 3">
    <name type="scientific">Penicillium thymicola</name>
    <dbReference type="NCBI Taxonomy" id="293382"/>
    <lineage>
        <taxon>Eukaryota</taxon>
        <taxon>Fungi</taxon>
        <taxon>Dikarya</taxon>
        <taxon>Ascomycota</taxon>
        <taxon>Pezizomycotina</taxon>
        <taxon>Eurotiomycetes</taxon>
        <taxon>Eurotiomycetidae</taxon>
        <taxon>Eurotiales</taxon>
        <taxon>Aspergillaceae</taxon>
        <taxon>Penicillium</taxon>
    </lineage>
</organism>
<feature type="compositionally biased region" description="Basic and acidic residues" evidence="1">
    <location>
        <begin position="23"/>
        <end position="37"/>
    </location>
</feature>
<protein>
    <submittedName>
        <fullName evidence="2">Uncharacterized protein</fullName>
    </submittedName>
</protein>
<sequence length="74" mass="8396">MVVGSSALMMQHMMKRKGKGKEKRNSLHHETSRKDLSTRTPSLAGGQNMGQHIRCRRSLVHDMQRSPIVLLLLC</sequence>
<name>A0AAI9X4F4_PENTH</name>
<feature type="region of interest" description="Disordered" evidence="1">
    <location>
        <begin position="1"/>
        <end position="50"/>
    </location>
</feature>
<reference evidence="2" key="2">
    <citation type="journal article" date="2016" name="Fungal Biol.">
        <title>Ochratoxin A production by Penicillium thymicola.</title>
        <authorList>
            <person name="Nguyen H.D.T."/>
            <person name="McMullin D.R."/>
            <person name="Ponomareva E."/>
            <person name="Riley R."/>
            <person name="Pomraning K.R."/>
            <person name="Baker S.E."/>
            <person name="Seifert K.A."/>
        </authorList>
    </citation>
    <scope>NUCLEOTIDE SEQUENCE</scope>
    <source>
        <strain evidence="2">DAOM 180753</strain>
    </source>
</reference>
<dbReference type="Proteomes" id="UP001227192">
    <property type="component" value="Unassembled WGS sequence"/>
</dbReference>
<dbReference type="EMBL" id="LACB01000469">
    <property type="protein sequence ID" value="KAJ9483088.1"/>
    <property type="molecule type" value="Genomic_DNA"/>
</dbReference>
<reference evidence="2" key="1">
    <citation type="submission" date="2015-06" db="EMBL/GenBank/DDBJ databases">
        <authorList>
            <person name="Nguyen H."/>
        </authorList>
    </citation>
    <scope>NUCLEOTIDE SEQUENCE</scope>
    <source>
        <strain evidence="2">DAOM 180753</strain>
    </source>
</reference>
<dbReference type="AlphaFoldDB" id="A0AAI9X4F4"/>
<accession>A0AAI9X4F4</accession>
<evidence type="ECO:0000313" key="3">
    <source>
        <dbReference type="Proteomes" id="UP001227192"/>
    </source>
</evidence>
<evidence type="ECO:0000256" key="1">
    <source>
        <dbReference type="SAM" id="MobiDB-lite"/>
    </source>
</evidence>
<feature type="compositionally biased region" description="Basic residues" evidence="1">
    <location>
        <begin position="13"/>
        <end position="22"/>
    </location>
</feature>